<evidence type="ECO:0000256" key="8">
    <source>
        <dbReference type="ARBA" id="ARBA00033135"/>
    </source>
</evidence>
<dbReference type="SUPFAM" id="SSF50118">
    <property type="entry name" value="Cell growth inhibitor/plasmid maintenance toxic component"/>
    <property type="match status" value="1"/>
</dbReference>
<keyword evidence="5" id="KW-0805">Transcription regulation</keyword>
<dbReference type="InterPro" id="IPR011067">
    <property type="entry name" value="Plasmid_toxin/cell-grow_inhib"/>
</dbReference>
<dbReference type="AlphaFoldDB" id="A0A0H3H5T3"/>
<evidence type="ECO:0000256" key="5">
    <source>
        <dbReference type="ARBA" id="ARBA00023015"/>
    </source>
</evidence>
<dbReference type="KEGG" id="kox:KOX_06300"/>
<evidence type="ECO:0000256" key="7">
    <source>
        <dbReference type="ARBA" id="ARBA00029628"/>
    </source>
</evidence>
<evidence type="ECO:0000256" key="1">
    <source>
        <dbReference type="ARBA" id="ARBA00005230"/>
    </source>
</evidence>
<dbReference type="PATRIC" id="fig|1006551.4.peg.1262"/>
<evidence type="ECO:0000313" key="10">
    <source>
        <dbReference type="Proteomes" id="UP000007843"/>
    </source>
</evidence>
<evidence type="ECO:0000256" key="6">
    <source>
        <dbReference type="ARBA" id="ARBA00023163"/>
    </source>
</evidence>
<dbReference type="InterPro" id="IPR002712">
    <property type="entry name" value="CcdB"/>
</dbReference>
<gene>
    <name evidence="9" type="ordered locus">KOX_06300</name>
</gene>
<evidence type="ECO:0000313" key="9">
    <source>
        <dbReference type="EMBL" id="AEX02992.1"/>
    </source>
</evidence>
<sequence>MQYYVYKNTGRIAAYPYLLDVQSDIIGKRNTRVVIPLFPLKNYKGPRADRLTPLVTVEGEEYVVMTHELASIPHRVLGEEVCNLNHQREVVKASMDFLFDGI</sequence>
<dbReference type="GO" id="GO:0006276">
    <property type="term" value="P:plasmid maintenance"/>
    <property type="evidence" value="ECO:0007669"/>
    <property type="project" value="InterPro"/>
</dbReference>
<name>A0A0H3H5T3_KLEM8</name>
<reference evidence="9 10" key="1">
    <citation type="journal article" date="2012" name="J. Bacteriol.">
        <title>Complete genome sequence of Klebsiella oxytoca KCTC 1686, used in production of 2,3-butanediol.</title>
        <authorList>
            <person name="Shin S.H."/>
            <person name="Kim S."/>
            <person name="Kim J.Y."/>
            <person name="Lee S."/>
            <person name="Um Y."/>
            <person name="Oh M.K."/>
            <person name="Kim Y.R."/>
            <person name="Lee J."/>
            <person name="Yang K.S."/>
        </authorList>
    </citation>
    <scope>NUCLEOTIDE SEQUENCE [LARGE SCALE GENOMIC DNA]</scope>
    <source>
        <strain evidence="10">ATCC 8724 / DSM 4798 / JCM 20051 / NBRC 3318 / NRRL B-199 / KCTC 1686</strain>
    </source>
</reference>
<dbReference type="GO" id="GO:0008657">
    <property type="term" value="F:DNA topoisomerase type II (double strand cut, ATP-hydrolyzing) inhibitor activity"/>
    <property type="evidence" value="ECO:0007669"/>
    <property type="project" value="InterPro"/>
</dbReference>
<evidence type="ECO:0000256" key="4">
    <source>
        <dbReference type="ARBA" id="ARBA00022649"/>
    </source>
</evidence>
<dbReference type="Gene3D" id="2.30.30.110">
    <property type="match status" value="1"/>
</dbReference>
<protein>
    <recommendedName>
        <fullName evidence="2">Toxin CcdB</fullName>
    </recommendedName>
    <alternativeName>
        <fullName evidence="8">Cytotoxic protein CcdB</fullName>
    </alternativeName>
    <alternativeName>
        <fullName evidence="7">Protein LetD</fullName>
    </alternativeName>
</protein>
<evidence type="ECO:0000256" key="2">
    <source>
        <dbReference type="ARBA" id="ARBA00015075"/>
    </source>
</evidence>
<dbReference type="Proteomes" id="UP000007843">
    <property type="component" value="Chromosome"/>
</dbReference>
<organism evidence="9 10">
    <name type="scientific">Klebsiella michiganensis (strain ATCC 8724 / DSM 4798 / JCM 20051 / NBRC 3318 / NRRL B-199 / KCTC 1686 / BUCSAV 143 / CCM 1901)</name>
    <dbReference type="NCBI Taxonomy" id="1006551"/>
    <lineage>
        <taxon>Bacteria</taxon>
        <taxon>Pseudomonadati</taxon>
        <taxon>Pseudomonadota</taxon>
        <taxon>Gammaproteobacteria</taxon>
        <taxon>Enterobacterales</taxon>
        <taxon>Enterobacteriaceae</taxon>
        <taxon>Klebsiella/Raoultella group</taxon>
        <taxon>Klebsiella</taxon>
    </lineage>
</organism>
<keyword evidence="3" id="KW-0678">Repressor</keyword>
<accession>A0A0H3H5T3</accession>
<dbReference type="EMBL" id="CP003218">
    <property type="protein sequence ID" value="AEX02992.1"/>
    <property type="molecule type" value="Genomic_DNA"/>
</dbReference>
<evidence type="ECO:0000256" key="3">
    <source>
        <dbReference type="ARBA" id="ARBA00022491"/>
    </source>
</evidence>
<keyword evidence="6" id="KW-0804">Transcription</keyword>
<keyword evidence="4" id="KW-1277">Toxin-antitoxin system</keyword>
<proteinExistence type="inferred from homology"/>
<dbReference type="HOGENOM" id="CLU_158043_3_0_6"/>
<dbReference type="GeneID" id="66557119"/>
<comment type="similarity">
    <text evidence="1">Belongs to the CcdB toxin family.</text>
</comment>
<dbReference type="RefSeq" id="WP_014227299.1">
    <property type="nucleotide sequence ID" value="NC_016612.1"/>
</dbReference>
<dbReference type="Pfam" id="PF01845">
    <property type="entry name" value="CcdB"/>
    <property type="match status" value="1"/>
</dbReference>